<feature type="transmembrane region" description="Helical" evidence="6">
    <location>
        <begin position="348"/>
        <end position="371"/>
    </location>
</feature>
<keyword evidence="4 6" id="KW-1133">Transmembrane helix</keyword>
<keyword evidence="5 6" id="KW-0472">Membrane</keyword>
<feature type="transmembrane region" description="Helical" evidence="6">
    <location>
        <begin position="144"/>
        <end position="162"/>
    </location>
</feature>
<keyword evidence="3 6" id="KW-0812">Transmembrane</keyword>
<dbReference type="CDD" id="cd17324">
    <property type="entry name" value="MFS_NepI_like"/>
    <property type="match status" value="1"/>
</dbReference>
<feature type="transmembrane region" description="Helical" evidence="6">
    <location>
        <begin position="109"/>
        <end position="132"/>
    </location>
</feature>
<accession>A0A371PNS6</accession>
<name>A0A371PNS6_9BACL</name>
<feature type="transmembrane region" description="Helical" evidence="6">
    <location>
        <begin position="227"/>
        <end position="247"/>
    </location>
</feature>
<dbReference type="PROSITE" id="PS50850">
    <property type="entry name" value="MFS"/>
    <property type="match status" value="1"/>
</dbReference>
<feature type="domain" description="Major facilitator superfamily (MFS) profile" evidence="7">
    <location>
        <begin position="17"/>
        <end position="400"/>
    </location>
</feature>
<dbReference type="InterPro" id="IPR011701">
    <property type="entry name" value="MFS"/>
</dbReference>
<proteinExistence type="predicted"/>
<evidence type="ECO:0000256" key="1">
    <source>
        <dbReference type="ARBA" id="ARBA00004651"/>
    </source>
</evidence>
<sequence>MSSQLDQSSSSAHTGLTRPVILLLALCSGLSVANIYYAQPLLDSIAHDFRIAPSSIGIVVTVTQVFYAAGLLVLVPMGDLFNRRKLIATQMLLSVGALCTVAVSSSVSVLFVGIAIVGLLAVVAQTMVAAAATFSVPSDRGRTVGLVTSGIVIGILLARTIAGTLNDWLGWRSVYFFSAGLTLLGSILLYILLPKQEPQRIRLSYTRIFLSVFQLYRELPILRIRGLLAMLIFAAFSILWTAMVLPLSSEPLTLSHIAIGAFGLAGVAGALGASFSGRLADLGYARWVTGISLAILLMAWLPIGFLYRSIGFLVIGVILLDLAVQAVHVTNQSLIYKARPEAQSRLTAAYMIFYSIGSAAGSIASTGVYAWAGWRGVCWLGAAVSGLALLLWAYDFCRNYKQELIAVDN</sequence>
<dbReference type="Pfam" id="PF07690">
    <property type="entry name" value="MFS_1"/>
    <property type="match status" value="2"/>
</dbReference>
<dbReference type="AlphaFoldDB" id="A0A371PNS6"/>
<dbReference type="GO" id="GO:0022857">
    <property type="term" value="F:transmembrane transporter activity"/>
    <property type="evidence" value="ECO:0007669"/>
    <property type="project" value="InterPro"/>
</dbReference>
<dbReference type="PANTHER" id="PTHR42910:SF1">
    <property type="entry name" value="MAJOR FACILITATOR SUPERFAMILY (MFS) PROFILE DOMAIN-CONTAINING PROTEIN"/>
    <property type="match status" value="1"/>
</dbReference>
<organism evidence="8 9">
    <name type="scientific">Paenibacillus paeoniae</name>
    <dbReference type="NCBI Taxonomy" id="2292705"/>
    <lineage>
        <taxon>Bacteria</taxon>
        <taxon>Bacillati</taxon>
        <taxon>Bacillota</taxon>
        <taxon>Bacilli</taxon>
        <taxon>Bacillales</taxon>
        <taxon>Paenibacillaceae</taxon>
        <taxon>Paenibacillus</taxon>
    </lineage>
</organism>
<dbReference type="Gene3D" id="1.20.1250.20">
    <property type="entry name" value="MFS general substrate transporter like domains"/>
    <property type="match status" value="1"/>
</dbReference>
<feature type="transmembrane region" description="Helical" evidence="6">
    <location>
        <begin position="20"/>
        <end position="39"/>
    </location>
</feature>
<feature type="transmembrane region" description="Helical" evidence="6">
    <location>
        <begin position="86"/>
        <end position="103"/>
    </location>
</feature>
<feature type="transmembrane region" description="Helical" evidence="6">
    <location>
        <begin position="51"/>
        <end position="74"/>
    </location>
</feature>
<feature type="transmembrane region" description="Helical" evidence="6">
    <location>
        <begin position="174"/>
        <end position="193"/>
    </location>
</feature>
<evidence type="ECO:0000313" key="9">
    <source>
        <dbReference type="Proteomes" id="UP000261905"/>
    </source>
</evidence>
<protein>
    <submittedName>
        <fullName evidence="8">MFS transporter</fullName>
    </submittedName>
</protein>
<dbReference type="GO" id="GO:0005886">
    <property type="term" value="C:plasma membrane"/>
    <property type="evidence" value="ECO:0007669"/>
    <property type="project" value="UniProtKB-SubCell"/>
</dbReference>
<evidence type="ECO:0000313" key="8">
    <source>
        <dbReference type="EMBL" id="REK77850.1"/>
    </source>
</evidence>
<dbReference type="Proteomes" id="UP000261905">
    <property type="component" value="Unassembled WGS sequence"/>
</dbReference>
<keyword evidence="2" id="KW-0813">Transport</keyword>
<comment type="subcellular location">
    <subcellularLocation>
        <location evidence="1">Cell membrane</location>
        <topology evidence="1">Multi-pass membrane protein</topology>
    </subcellularLocation>
</comment>
<comment type="caution">
    <text evidence="8">The sequence shown here is derived from an EMBL/GenBank/DDBJ whole genome shotgun (WGS) entry which is preliminary data.</text>
</comment>
<feature type="transmembrane region" description="Helical" evidence="6">
    <location>
        <begin position="284"/>
        <end position="303"/>
    </location>
</feature>
<gene>
    <name evidence="8" type="ORF">DX130_05025</name>
</gene>
<evidence type="ECO:0000256" key="2">
    <source>
        <dbReference type="ARBA" id="ARBA00022448"/>
    </source>
</evidence>
<dbReference type="InterPro" id="IPR036259">
    <property type="entry name" value="MFS_trans_sf"/>
</dbReference>
<evidence type="ECO:0000256" key="3">
    <source>
        <dbReference type="ARBA" id="ARBA00022692"/>
    </source>
</evidence>
<feature type="transmembrane region" description="Helical" evidence="6">
    <location>
        <begin position="309"/>
        <end position="327"/>
    </location>
</feature>
<evidence type="ECO:0000259" key="7">
    <source>
        <dbReference type="PROSITE" id="PS50850"/>
    </source>
</evidence>
<dbReference type="PANTHER" id="PTHR42910">
    <property type="entry name" value="TRANSPORTER SCO4007-RELATED"/>
    <property type="match status" value="1"/>
</dbReference>
<dbReference type="InterPro" id="IPR020846">
    <property type="entry name" value="MFS_dom"/>
</dbReference>
<keyword evidence="9" id="KW-1185">Reference proteome</keyword>
<evidence type="ECO:0000256" key="5">
    <source>
        <dbReference type="ARBA" id="ARBA00023136"/>
    </source>
</evidence>
<dbReference type="EMBL" id="QUBQ01000001">
    <property type="protein sequence ID" value="REK77850.1"/>
    <property type="molecule type" value="Genomic_DNA"/>
</dbReference>
<dbReference type="OrthoDB" id="9815356at2"/>
<reference evidence="8 9" key="1">
    <citation type="submission" date="2018-08" db="EMBL/GenBank/DDBJ databases">
        <title>Paenibacillus sp. M4BSY-1, whole genome shotgun sequence.</title>
        <authorList>
            <person name="Tuo L."/>
        </authorList>
    </citation>
    <scope>NUCLEOTIDE SEQUENCE [LARGE SCALE GENOMIC DNA]</scope>
    <source>
        <strain evidence="8 9">M4BSY-1</strain>
    </source>
</reference>
<evidence type="ECO:0000256" key="6">
    <source>
        <dbReference type="SAM" id="Phobius"/>
    </source>
</evidence>
<dbReference type="SUPFAM" id="SSF103473">
    <property type="entry name" value="MFS general substrate transporter"/>
    <property type="match status" value="1"/>
</dbReference>
<feature type="transmembrane region" description="Helical" evidence="6">
    <location>
        <begin position="377"/>
        <end position="394"/>
    </location>
</feature>
<feature type="transmembrane region" description="Helical" evidence="6">
    <location>
        <begin position="253"/>
        <end position="272"/>
    </location>
</feature>
<evidence type="ECO:0000256" key="4">
    <source>
        <dbReference type="ARBA" id="ARBA00022989"/>
    </source>
</evidence>